<dbReference type="AlphaFoldDB" id="A0A448YIT1"/>
<name>A0A448YIT1_BRENA</name>
<keyword evidence="6" id="KW-0256">Endoplasmic reticulum</keyword>
<dbReference type="Proteomes" id="UP000290900">
    <property type="component" value="Unassembled WGS sequence"/>
</dbReference>
<keyword evidence="4 10" id="KW-0812">Transmembrane</keyword>
<keyword evidence="8 10" id="KW-0472">Membrane</keyword>
<dbReference type="InterPro" id="IPR046756">
    <property type="entry name" value="VAS1/VOA1_TM"/>
</dbReference>
<dbReference type="STRING" id="13370.A0A448YIT1"/>
<dbReference type="PANTHER" id="PTHR28285:SF1">
    <property type="entry name" value="PROTEIN BIG1"/>
    <property type="match status" value="1"/>
</dbReference>
<proteinExistence type="inferred from homology"/>
<evidence type="ECO:0000256" key="5">
    <source>
        <dbReference type="ARBA" id="ARBA00022729"/>
    </source>
</evidence>
<feature type="domain" description="V-type proton ATPase subunit S1/VOA1 transmembrane" evidence="12">
    <location>
        <begin position="269"/>
        <end position="308"/>
    </location>
</feature>
<evidence type="ECO:0000259" key="12">
    <source>
        <dbReference type="Pfam" id="PF20520"/>
    </source>
</evidence>
<evidence type="ECO:0000256" key="1">
    <source>
        <dbReference type="ARBA" id="ARBA00004115"/>
    </source>
</evidence>
<keyword evidence="7 10" id="KW-1133">Transmembrane helix</keyword>
<protein>
    <recommendedName>
        <fullName evidence="3">Protein BIG1</fullName>
    </recommendedName>
</protein>
<comment type="similarity">
    <text evidence="2">Belongs to the BIG1 family.</text>
</comment>
<evidence type="ECO:0000256" key="7">
    <source>
        <dbReference type="ARBA" id="ARBA00022989"/>
    </source>
</evidence>
<evidence type="ECO:0000313" key="14">
    <source>
        <dbReference type="Proteomes" id="UP000290900"/>
    </source>
</evidence>
<evidence type="ECO:0000256" key="9">
    <source>
        <dbReference type="ARBA" id="ARBA00023316"/>
    </source>
</evidence>
<dbReference type="GO" id="GO:0005789">
    <property type="term" value="C:endoplasmic reticulum membrane"/>
    <property type="evidence" value="ECO:0007669"/>
    <property type="project" value="UniProtKB-SubCell"/>
</dbReference>
<evidence type="ECO:0000256" key="2">
    <source>
        <dbReference type="ARBA" id="ARBA00008203"/>
    </source>
</evidence>
<evidence type="ECO:0000256" key="11">
    <source>
        <dbReference type="SAM" id="SignalP"/>
    </source>
</evidence>
<evidence type="ECO:0000313" key="13">
    <source>
        <dbReference type="EMBL" id="VEU20807.1"/>
    </source>
</evidence>
<keyword evidence="9" id="KW-0961">Cell wall biogenesis/degradation</keyword>
<reference evidence="13 14" key="1">
    <citation type="submission" date="2018-12" db="EMBL/GenBank/DDBJ databases">
        <authorList>
            <person name="Tiukova I."/>
            <person name="Dainat J."/>
        </authorList>
    </citation>
    <scope>NUCLEOTIDE SEQUENCE [LARGE SCALE GENOMIC DNA]</scope>
</reference>
<dbReference type="EMBL" id="CAACVR010000007">
    <property type="protein sequence ID" value="VEU20807.1"/>
    <property type="molecule type" value="Genomic_DNA"/>
</dbReference>
<dbReference type="GO" id="GO:0009272">
    <property type="term" value="P:fungal-type cell wall biogenesis"/>
    <property type="evidence" value="ECO:0007669"/>
    <property type="project" value="TreeGrafter"/>
</dbReference>
<feature type="signal peptide" evidence="11">
    <location>
        <begin position="1"/>
        <end position="18"/>
    </location>
</feature>
<keyword evidence="14" id="KW-1185">Reference proteome</keyword>
<sequence>MRLCSLCLFVASASWVAAKSSFENTAPLLVSNNKEYHYIVKAADAQKYLTSLSNDVCETTKESPNLLYLRIQGLDDSDLSRAESLISGLSTRISKFADHVLYDRDQVDLRVADSCNGNTLTINSKGLTDEQWIDLLLKSKSKVNVVELYKEGKSKLADSLKKLSLVYTSDNVIIQGLPTFQKQDTILKLASQKLKELTSLGRRDYNDEVTEEDFDKIQQELDDSFRAINELLEGDDEIVHAYDEETGNGVGKDDTPYVFPEGSLFDRYTFFSSGIWMAIIVSSLLFSVVAVALSWLNSVQISYGAFEKPVNVAKKTQ</sequence>
<accession>A0A448YIT1</accession>
<dbReference type="PANTHER" id="PTHR28285">
    <property type="entry name" value="PROTEIN BIG1"/>
    <property type="match status" value="1"/>
</dbReference>
<feature type="transmembrane region" description="Helical" evidence="10">
    <location>
        <begin position="275"/>
        <end position="296"/>
    </location>
</feature>
<evidence type="ECO:0000256" key="6">
    <source>
        <dbReference type="ARBA" id="ARBA00022824"/>
    </source>
</evidence>
<dbReference type="GO" id="GO:0006078">
    <property type="term" value="P:(1-&gt;6)-beta-D-glucan biosynthetic process"/>
    <property type="evidence" value="ECO:0007669"/>
    <property type="project" value="TreeGrafter"/>
</dbReference>
<dbReference type="InterPro" id="IPR037654">
    <property type="entry name" value="Big1"/>
</dbReference>
<comment type="subcellular location">
    <subcellularLocation>
        <location evidence="1">Endoplasmic reticulum membrane</location>
        <topology evidence="1">Single-pass type I membrane protein</topology>
    </subcellularLocation>
</comment>
<dbReference type="GO" id="GO:0071555">
    <property type="term" value="P:cell wall organization"/>
    <property type="evidence" value="ECO:0007669"/>
    <property type="project" value="UniProtKB-KW"/>
</dbReference>
<evidence type="ECO:0000256" key="3">
    <source>
        <dbReference type="ARBA" id="ARBA00022089"/>
    </source>
</evidence>
<dbReference type="InParanoid" id="A0A448YIT1"/>
<evidence type="ECO:0000256" key="8">
    <source>
        <dbReference type="ARBA" id="ARBA00023136"/>
    </source>
</evidence>
<evidence type="ECO:0000256" key="4">
    <source>
        <dbReference type="ARBA" id="ARBA00022692"/>
    </source>
</evidence>
<organism evidence="13 14">
    <name type="scientific">Brettanomyces naardenensis</name>
    <name type="common">Yeast</name>
    <dbReference type="NCBI Taxonomy" id="13370"/>
    <lineage>
        <taxon>Eukaryota</taxon>
        <taxon>Fungi</taxon>
        <taxon>Dikarya</taxon>
        <taxon>Ascomycota</taxon>
        <taxon>Saccharomycotina</taxon>
        <taxon>Pichiomycetes</taxon>
        <taxon>Pichiales</taxon>
        <taxon>Pichiaceae</taxon>
        <taxon>Brettanomyces</taxon>
    </lineage>
</organism>
<dbReference type="Pfam" id="PF20520">
    <property type="entry name" value="Ac45-VOA1_TM"/>
    <property type="match status" value="1"/>
</dbReference>
<keyword evidence="5 11" id="KW-0732">Signal</keyword>
<dbReference type="OrthoDB" id="9985059at2759"/>
<gene>
    <name evidence="13" type="ORF">BRENAR_LOCUS1542</name>
</gene>
<evidence type="ECO:0000256" key="10">
    <source>
        <dbReference type="SAM" id="Phobius"/>
    </source>
</evidence>
<feature type="chain" id="PRO_5019428560" description="Protein BIG1" evidence="11">
    <location>
        <begin position="19"/>
        <end position="317"/>
    </location>
</feature>